<evidence type="ECO:0000259" key="12">
    <source>
        <dbReference type="PROSITE" id="PS51163"/>
    </source>
</evidence>
<dbReference type="GO" id="GO:0005524">
    <property type="term" value="F:ATP binding"/>
    <property type="evidence" value="ECO:0007669"/>
    <property type="project" value="UniProtKB-KW"/>
</dbReference>
<dbReference type="PROSITE" id="PS51163">
    <property type="entry name" value="YRDC"/>
    <property type="match status" value="1"/>
</dbReference>
<evidence type="ECO:0000256" key="11">
    <source>
        <dbReference type="ARBA" id="ARBA00048366"/>
    </source>
</evidence>
<evidence type="ECO:0000256" key="8">
    <source>
        <dbReference type="ARBA" id="ARBA00022741"/>
    </source>
</evidence>
<evidence type="ECO:0000313" key="13">
    <source>
        <dbReference type="EMBL" id="HGK28535.1"/>
    </source>
</evidence>
<evidence type="ECO:0000256" key="1">
    <source>
        <dbReference type="ARBA" id="ARBA00004496"/>
    </source>
</evidence>
<comment type="catalytic activity">
    <reaction evidence="11">
        <text>L-threonine + hydrogencarbonate + ATP = L-threonylcarbamoyladenylate + diphosphate + H2O</text>
        <dbReference type="Rhea" id="RHEA:36407"/>
        <dbReference type="ChEBI" id="CHEBI:15377"/>
        <dbReference type="ChEBI" id="CHEBI:17544"/>
        <dbReference type="ChEBI" id="CHEBI:30616"/>
        <dbReference type="ChEBI" id="CHEBI:33019"/>
        <dbReference type="ChEBI" id="CHEBI:57926"/>
        <dbReference type="ChEBI" id="CHEBI:73682"/>
        <dbReference type="EC" id="2.7.7.87"/>
    </reaction>
</comment>
<dbReference type="GO" id="GO:0006450">
    <property type="term" value="P:regulation of translational fidelity"/>
    <property type="evidence" value="ECO:0007669"/>
    <property type="project" value="TreeGrafter"/>
</dbReference>
<feature type="domain" description="YrdC-like" evidence="12">
    <location>
        <begin position="9"/>
        <end position="195"/>
    </location>
</feature>
<dbReference type="Gene3D" id="3.90.870.10">
    <property type="entry name" value="DHBP synthase"/>
    <property type="match status" value="1"/>
</dbReference>
<sequence length="211" mass="21773">MGEVLTANVDSAARAARVIESGGVVIFPTETVYGIGADIANPTAVRRLFEVKGRDFRQPLMAHCSSLDQLAGIVCEVPVPARRLIHRFWPGPLALVLPRSPAIADVVVGGLDTIGVRMVADSFTCLLIENLGRPIAGSSANRSGRPATGSFSELDPGVIGDVDVAIDAGAAGSGQPSTVLDMAVSPPRVIRSGAVAVAEIEAVLGFPVRQG</sequence>
<keyword evidence="9" id="KW-0067">ATP-binding</keyword>
<dbReference type="EMBL" id="DSUT01000129">
    <property type="protein sequence ID" value="HGK28535.1"/>
    <property type="molecule type" value="Genomic_DNA"/>
</dbReference>
<dbReference type="NCBIfam" id="TIGR00057">
    <property type="entry name" value="L-threonylcarbamoyladenylate synthase"/>
    <property type="match status" value="1"/>
</dbReference>
<dbReference type="PANTHER" id="PTHR17490">
    <property type="entry name" value="SUA5"/>
    <property type="match status" value="1"/>
</dbReference>
<dbReference type="GO" id="GO:0005737">
    <property type="term" value="C:cytoplasm"/>
    <property type="evidence" value="ECO:0007669"/>
    <property type="project" value="UniProtKB-SubCell"/>
</dbReference>
<evidence type="ECO:0000256" key="10">
    <source>
        <dbReference type="ARBA" id="ARBA00029774"/>
    </source>
</evidence>
<dbReference type="InterPro" id="IPR050156">
    <property type="entry name" value="TC-AMP_synthase_SUA5"/>
</dbReference>
<dbReference type="AlphaFoldDB" id="A0A7C4GGX0"/>
<evidence type="ECO:0000256" key="4">
    <source>
        <dbReference type="ARBA" id="ARBA00022490"/>
    </source>
</evidence>
<dbReference type="Pfam" id="PF01300">
    <property type="entry name" value="Sua5_yciO_yrdC"/>
    <property type="match status" value="1"/>
</dbReference>
<evidence type="ECO:0000256" key="6">
    <source>
        <dbReference type="ARBA" id="ARBA00022694"/>
    </source>
</evidence>
<dbReference type="EC" id="2.7.7.87" evidence="3"/>
<dbReference type="GO" id="GO:0008033">
    <property type="term" value="P:tRNA processing"/>
    <property type="evidence" value="ECO:0007669"/>
    <property type="project" value="UniProtKB-KW"/>
</dbReference>
<evidence type="ECO:0000256" key="5">
    <source>
        <dbReference type="ARBA" id="ARBA00022679"/>
    </source>
</evidence>
<protein>
    <recommendedName>
        <fullName evidence="10">L-threonylcarbamoyladenylate synthase</fullName>
        <ecNumber evidence="3">2.7.7.87</ecNumber>
    </recommendedName>
    <alternativeName>
        <fullName evidence="10">L-threonylcarbamoyladenylate synthase</fullName>
    </alternativeName>
</protein>
<proteinExistence type="inferred from homology"/>
<keyword evidence="4" id="KW-0963">Cytoplasm</keyword>
<dbReference type="PANTHER" id="PTHR17490:SF16">
    <property type="entry name" value="THREONYLCARBAMOYL-AMP SYNTHASE"/>
    <property type="match status" value="1"/>
</dbReference>
<dbReference type="GO" id="GO:0003725">
    <property type="term" value="F:double-stranded RNA binding"/>
    <property type="evidence" value="ECO:0007669"/>
    <property type="project" value="InterPro"/>
</dbReference>
<organism evidence="13">
    <name type="scientific">candidate division WOR-3 bacterium</name>
    <dbReference type="NCBI Taxonomy" id="2052148"/>
    <lineage>
        <taxon>Bacteria</taxon>
        <taxon>Bacteria division WOR-3</taxon>
    </lineage>
</organism>
<comment type="similarity">
    <text evidence="2">Belongs to the SUA5 family.</text>
</comment>
<evidence type="ECO:0000256" key="7">
    <source>
        <dbReference type="ARBA" id="ARBA00022695"/>
    </source>
</evidence>
<dbReference type="InterPro" id="IPR006070">
    <property type="entry name" value="Sua5-like_dom"/>
</dbReference>
<accession>A0A7C4GGX0</accession>
<comment type="caution">
    <text evidence="13">The sequence shown here is derived from an EMBL/GenBank/DDBJ whole genome shotgun (WGS) entry which is preliminary data.</text>
</comment>
<dbReference type="GO" id="GO:0061710">
    <property type="term" value="F:L-threonylcarbamoyladenylate synthase"/>
    <property type="evidence" value="ECO:0007669"/>
    <property type="project" value="UniProtKB-EC"/>
</dbReference>
<evidence type="ECO:0000256" key="3">
    <source>
        <dbReference type="ARBA" id="ARBA00012584"/>
    </source>
</evidence>
<dbReference type="GO" id="GO:0000049">
    <property type="term" value="F:tRNA binding"/>
    <property type="evidence" value="ECO:0007669"/>
    <property type="project" value="TreeGrafter"/>
</dbReference>
<reference evidence="13" key="1">
    <citation type="journal article" date="2020" name="mSystems">
        <title>Genome- and Community-Level Interaction Insights into Carbon Utilization and Element Cycling Functions of Hydrothermarchaeota in Hydrothermal Sediment.</title>
        <authorList>
            <person name="Zhou Z."/>
            <person name="Liu Y."/>
            <person name="Xu W."/>
            <person name="Pan J."/>
            <person name="Luo Z.H."/>
            <person name="Li M."/>
        </authorList>
    </citation>
    <scope>NUCLEOTIDE SEQUENCE [LARGE SCALE GENOMIC DNA]</scope>
    <source>
        <strain evidence="13">SpSt-488</strain>
    </source>
</reference>
<keyword evidence="8" id="KW-0547">Nucleotide-binding</keyword>
<comment type="subcellular location">
    <subcellularLocation>
        <location evidence="1">Cytoplasm</location>
    </subcellularLocation>
</comment>
<keyword evidence="7" id="KW-0548">Nucleotidyltransferase</keyword>
<dbReference type="SUPFAM" id="SSF55821">
    <property type="entry name" value="YrdC/RibB"/>
    <property type="match status" value="1"/>
</dbReference>
<dbReference type="InterPro" id="IPR017945">
    <property type="entry name" value="DHBP_synth_RibB-like_a/b_dom"/>
</dbReference>
<name>A0A7C4GGX0_UNCW3</name>
<evidence type="ECO:0000256" key="2">
    <source>
        <dbReference type="ARBA" id="ARBA00007663"/>
    </source>
</evidence>
<gene>
    <name evidence="13" type="ORF">ENS41_06220</name>
</gene>
<keyword evidence="6" id="KW-0819">tRNA processing</keyword>
<evidence type="ECO:0000256" key="9">
    <source>
        <dbReference type="ARBA" id="ARBA00022840"/>
    </source>
</evidence>
<keyword evidence="5" id="KW-0808">Transferase</keyword>